<feature type="transmembrane region" description="Helical" evidence="13">
    <location>
        <begin position="145"/>
        <end position="172"/>
    </location>
</feature>
<keyword evidence="9 13" id="KW-1133">Transmembrane helix</keyword>
<feature type="domain" description="Response regulatory" evidence="15">
    <location>
        <begin position="1001"/>
        <end position="1113"/>
    </location>
</feature>
<proteinExistence type="inferred from homology"/>
<accession>A0ABT0A9L6</accession>
<keyword evidence="8" id="KW-0418">Kinase</keyword>
<feature type="transmembrane region" description="Helical" evidence="13">
    <location>
        <begin position="382"/>
        <end position="398"/>
    </location>
</feature>
<dbReference type="PANTHER" id="PTHR43047:SF9">
    <property type="entry name" value="HISTIDINE KINASE"/>
    <property type="match status" value="1"/>
</dbReference>
<feature type="domain" description="Histidine kinase" evidence="14">
    <location>
        <begin position="769"/>
        <end position="978"/>
    </location>
</feature>
<dbReference type="InterPro" id="IPR035965">
    <property type="entry name" value="PAS-like_dom_sf"/>
</dbReference>
<dbReference type="InterPro" id="IPR036890">
    <property type="entry name" value="HATPase_C_sf"/>
</dbReference>
<feature type="modified residue" description="4-aspartylphosphate" evidence="11">
    <location>
        <position position="1048"/>
    </location>
</feature>
<evidence type="ECO:0000256" key="3">
    <source>
        <dbReference type="ARBA" id="ARBA00006434"/>
    </source>
</evidence>
<name>A0ABT0A9L6_9SPHN</name>
<dbReference type="CDD" id="cd00156">
    <property type="entry name" value="REC"/>
    <property type="match status" value="1"/>
</dbReference>
<evidence type="ECO:0000313" key="16">
    <source>
        <dbReference type="EMBL" id="MCJ1959886.1"/>
    </source>
</evidence>
<dbReference type="SUPFAM" id="SSF52172">
    <property type="entry name" value="CheY-like"/>
    <property type="match status" value="1"/>
</dbReference>
<dbReference type="Proteomes" id="UP001162802">
    <property type="component" value="Unassembled WGS sequence"/>
</dbReference>
<evidence type="ECO:0000256" key="8">
    <source>
        <dbReference type="ARBA" id="ARBA00022777"/>
    </source>
</evidence>
<dbReference type="SUPFAM" id="SSF47384">
    <property type="entry name" value="Homodimeric domain of signal transducing histidine kinase"/>
    <property type="match status" value="1"/>
</dbReference>
<evidence type="ECO:0000259" key="14">
    <source>
        <dbReference type="PROSITE" id="PS50109"/>
    </source>
</evidence>
<feature type="transmembrane region" description="Helical" evidence="13">
    <location>
        <begin position="477"/>
        <end position="502"/>
    </location>
</feature>
<dbReference type="NCBIfam" id="TIGR00229">
    <property type="entry name" value="sensory_box"/>
    <property type="match status" value="1"/>
</dbReference>
<dbReference type="InterPro" id="IPR003661">
    <property type="entry name" value="HisK_dim/P_dom"/>
</dbReference>
<dbReference type="Gene3D" id="1.20.1730.10">
    <property type="entry name" value="Sodium/glucose cotransporter"/>
    <property type="match status" value="1"/>
</dbReference>
<feature type="transmembrane region" description="Helical" evidence="13">
    <location>
        <begin position="40"/>
        <end position="56"/>
    </location>
</feature>
<feature type="transmembrane region" description="Helical" evidence="13">
    <location>
        <begin position="6"/>
        <end position="28"/>
    </location>
</feature>
<keyword evidence="6" id="KW-0808">Transferase</keyword>
<dbReference type="CDD" id="cd00082">
    <property type="entry name" value="HisKA"/>
    <property type="match status" value="1"/>
</dbReference>
<sequence>MSLSSAIFASLGLVLILFAVAATVERMARRGRLQRRARRGAYTLALGVYCTSWTFYGSTGTAVQSGWAFLPIYAGPILLLLLAPGFLHRLGRAVLQERATTVSDFIAARFGHDIVVARLVTLIALLGSIPYLALQLRSIGNALSLVSGSAIAVPVMIAASVLLTLFALLFGARRFELAGRSEGLLFAIGLDSAFKIVALGVVAVLAVILLADAEPARIATGAAQMRANFAPGNISLDVMTVLLVSIFAIVALPRQFYMSFVEARAEDDMLRARHGLAAYLAAMALMIVPIALAGHALLPEGTSPDLYVLRLPDWVGSELALAAALLGGVGAAASMAIVDTTALATMVSNDLLARAVFAAPGADARRQSAGGIGRRMLALRRLSIAAIMALALAFALLVNRDQSLASMGLVAFAAMAQFTPHLILATNGRDRDPVAARASLAVGLVVWAYTLALPPILPASWTLFLESGPLAPEHLFGIAATSAFVHGVLWSLGLNLAVYALIAARKMPAPALPSLFAPSHRVTNLGELEQFVASFIGEERALREFPSGEHGQPVDRRTAHRAQALIGEVVGAASARTLVASALASGQMSIADVTRLLDEGGQSLRFSRQLLAATFENIDAGISVVDAELNLIAWNSRYEEILKYPAGLVRAGMPIEILIRHNAERGDFGSDDVEAAIARRLDHLRARQSHSFERRRDDGRVVKTVGGPMPGGGYVMSFTDVTEEVRVRDELERTLAELEQRVEERTHEVREANRLLARATQDKTRFLAAASHDLLQPLHAARLFTAALGRKAQADVEPLVGRVDSAIVAAEELLRALLDISRIDAGGVIPDPEPVALAPFLADLAESFRPSAEAKGLRLKIGSLYGQVETDPGLLRSVMQNFLSNAIRYTQRGGVVLGVRTRGDWLRIDVVDTGVGFPQEAAETIFGEFTRLGTVEAEGLGLGLALVERIVRLLGGRMEVSSNEGRGSRFSLLLPMAETVGSPMHETSLPRAITGPVARLAVLVVDNDSRIVEATVALVEELGHRAVGVTGVNQALPYAGEIDAVLADYRLDGDETGIALIEALRAIRPTLPAAILTAEPQGPVRPAAEALGVRVLAKPVEPSLIEAFLASVSMAEVQPQ</sequence>
<feature type="transmembrane region" description="Helical" evidence="13">
    <location>
        <begin position="319"/>
        <end position="338"/>
    </location>
</feature>
<feature type="transmembrane region" description="Helical" evidence="13">
    <location>
        <begin position="404"/>
        <end position="426"/>
    </location>
</feature>
<dbReference type="EC" id="2.7.13.3" evidence="4"/>
<dbReference type="Pfam" id="PF00512">
    <property type="entry name" value="HisKA"/>
    <property type="match status" value="1"/>
</dbReference>
<dbReference type="InterPro" id="IPR038377">
    <property type="entry name" value="Na/Glc_symporter_sf"/>
</dbReference>
<dbReference type="Pfam" id="PF02518">
    <property type="entry name" value="HATPase_c"/>
    <property type="match status" value="1"/>
</dbReference>
<evidence type="ECO:0000256" key="7">
    <source>
        <dbReference type="ARBA" id="ARBA00022692"/>
    </source>
</evidence>
<organism evidence="16 17">
    <name type="scientific">Novosphingobium mangrovi</name>
    <name type="common">ex Hu et al. 2023</name>
    <dbReference type="NCBI Taxonomy" id="2930094"/>
    <lineage>
        <taxon>Bacteria</taxon>
        <taxon>Pseudomonadati</taxon>
        <taxon>Pseudomonadota</taxon>
        <taxon>Alphaproteobacteria</taxon>
        <taxon>Sphingomonadales</taxon>
        <taxon>Sphingomonadaceae</taxon>
        <taxon>Novosphingobium</taxon>
    </lineage>
</organism>
<evidence type="ECO:0000259" key="15">
    <source>
        <dbReference type="PROSITE" id="PS50110"/>
    </source>
</evidence>
<reference evidence="16" key="1">
    <citation type="submission" date="2022-03" db="EMBL/GenBank/DDBJ databases">
        <title>Identification of a novel bacterium isolated from mangrove sediments.</title>
        <authorList>
            <person name="Pan X."/>
        </authorList>
    </citation>
    <scope>NUCLEOTIDE SEQUENCE</scope>
    <source>
        <strain evidence="16">B2637</strain>
    </source>
</reference>
<dbReference type="PRINTS" id="PR00344">
    <property type="entry name" value="BCTRLSENSOR"/>
</dbReference>
<feature type="transmembrane region" description="Helical" evidence="13">
    <location>
        <begin position="234"/>
        <end position="256"/>
    </location>
</feature>
<dbReference type="InterPro" id="IPR003594">
    <property type="entry name" value="HATPase_dom"/>
</dbReference>
<dbReference type="InterPro" id="IPR001734">
    <property type="entry name" value="Na/solute_symporter"/>
</dbReference>
<evidence type="ECO:0000313" key="17">
    <source>
        <dbReference type="Proteomes" id="UP001162802"/>
    </source>
</evidence>
<keyword evidence="12" id="KW-0175">Coiled coil</keyword>
<dbReference type="Gene3D" id="3.30.565.10">
    <property type="entry name" value="Histidine kinase-like ATPase, C-terminal domain"/>
    <property type="match status" value="1"/>
</dbReference>
<feature type="coiled-coil region" evidence="12">
    <location>
        <begin position="721"/>
        <end position="762"/>
    </location>
</feature>
<dbReference type="Gene3D" id="1.10.287.130">
    <property type="match status" value="1"/>
</dbReference>
<evidence type="ECO:0000256" key="1">
    <source>
        <dbReference type="ARBA" id="ARBA00000085"/>
    </source>
</evidence>
<feature type="transmembrane region" description="Helical" evidence="13">
    <location>
        <begin position="438"/>
        <end position="457"/>
    </location>
</feature>
<gene>
    <name evidence="16" type="ORF">MTR65_04245</name>
</gene>
<dbReference type="InterPro" id="IPR000014">
    <property type="entry name" value="PAS"/>
</dbReference>
<dbReference type="Pfam" id="PF12860">
    <property type="entry name" value="PAS_7"/>
    <property type="match status" value="1"/>
</dbReference>
<dbReference type="Gene3D" id="3.30.450.20">
    <property type="entry name" value="PAS domain"/>
    <property type="match status" value="1"/>
</dbReference>
<evidence type="ECO:0000256" key="2">
    <source>
        <dbReference type="ARBA" id="ARBA00004141"/>
    </source>
</evidence>
<evidence type="ECO:0000256" key="13">
    <source>
        <dbReference type="SAM" id="Phobius"/>
    </source>
</evidence>
<comment type="caution">
    <text evidence="16">The sequence shown here is derived from an EMBL/GenBank/DDBJ whole genome shotgun (WGS) entry which is preliminary data.</text>
</comment>
<dbReference type="InterPro" id="IPR005467">
    <property type="entry name" value="His_kinase_dom"/>
</dbReference>
<keyword evidence="10 13" id="KW-0472">Membrane</keyword>
<evidence type="ECO:0000256" key="11">
    <source>
        <dbReference type="PROSITE-ProRule" id="PRU00169"/>
    </source>
</evidence>
<dbReference type="InterPro" id="IPR001789">
    <property type="entry name" value="Sig_transdc_resp-reg_receiver"/>
</dbReference>
<evidence type="ECO:0000256" key="6">
    <source>
        <dbReference type="ARBA" id="ARBA00022679"/>
    </source>
</evidence>
<dbReference type="SMART" id="SM00387">
    <property type="entry name" value="HATPase_c"/>
    <property type="match status" value="1"/>
</dbReference>
<dbReference type="PANTHER" id="PTHR43047">
    <property type="entry name" value="TWO-COMPONENT HISTIDINE PROTEIN KINASE"/>
    <property type="match status" value="1"/>
</dbReference>
<evidence type="ECO:0000256" key="5">
    <source>
        <dbReference type="ARBA" id="ARBA00022553"/>
    </source>
</evidence>
<dbReference type="SUPFAM" id="SSF55785">
    <property type="entry name" value="PYP-like sensor domain (PAS domain)"/>
    <property type="match status" value="1"/>
</dbReference>
<feature type="transmembrane region" description="Helical" evidence="13">
    <location>
        <begin position="276"/>
        <end position="299"/>
    </location>
</feature>
<feature type="transmembrane region" description="Helical" evidence="13">
    <location>
        <begin position="68"/>
        <end position="87"/>
    </location>
</feature>
<dbReference type="InterPro" id="IPR036097">
    <property type="entry name" value="HisK_dim/P_sf"/>
</dbReference>
<keyword evidence="5 11" id="KW-0597">Phosphoprotein</keyword>
<comment type="catalytic activity">
    <reaction evidence="1">
        <text>ATP + protein L-histidine = ADP + protein N-phospho-L-histidine.</text>
        <dbReference type="EC" id="2.7.13.3"/>
    </reaction>
</comment>
<dbReference type="PROSITE" id="PS50110">
    <property type="entry name" value="RESPONSE_REGULATORY"/>
    <property type="match status" value="1"/>
</dbReference>
<feature type="transmembrane region" description="Helical" evidence="13">
    <location>
        <begin position="184"/>
        <end position="211"/>
    </location>
</feature>
<dbReference type="EMBL" id="JALHAT010000003">
    <property type="protein sequence ID" value="MCJ1959886.1"/>
    <property type="molecule type" value="Genomic_DNA"/>
</dbReference>
<dbReference type="PROSITE" id="PS50283">
    <property type="entry name" value="NA_SOLUT_SYMP_3"/>
    <property type="match status" value="1"/>
</dbReference>
<keyword evidence="7 13" id="KW-0812">Transmembrane</keyword>
<keyword evidence="17" id="KW-1185">Reference proteome</keyword>
<dbReference type="SMART" id="SM00448">
    <property type="entry name" value="REC"/>
    <property type="match status" value="1"/>
</dbReference>
<dbReference type="RefSeq" id="WP_243797378.1">
    <property type="nucleotide sequence ID" value="NZ_JALHAT010000003.1"/>
</dbReference>
<evidence type="ECO:0000256" key="9">
    <source>
        <dbReference type="ARBA" id="ARBA00022989"/>
    </source>
</evidence>
<dbReference type="PROSITE" id="PS50109">
    <property type="entry name" value="HIS_KIN"/>
    <property type="match status" value="1"/>
</dbReference>
<comment type="similarity">
    <text evidence="3">Belongs to the sodium:solute symporter (SSF) (TC 2.A.21) family.</text>
</comment>
<dbReference type="InterPro" id="IPR011006">
    <property type="entry name" value="CheY-like_superfamily"/>
</dbReference>
<comment type="subcellular location">
    <subcellularLocation>
        <location evidence="2">Membrane</location>
        <topology evidence="2">Multi-pass membrane protein</topology>
    </subcellularLocation>
</comment>
<dbReference type="Gene3D" id="3.40.50.2300">
    <property type="match status" value="1"/>
</dbReference>
<dbReference type="SMART" id="SM00388">
    <property type="entry name" value="HisKA"/>
    <property type="match status" value="1"/>
</dbReference>
<protein>
    <recommendedName>
        <fullName evidence="4">histidine kinase</fullName>
        <ecNumber evidence="4">2.7.13.3</ecNumber>
    </recommendedName>
</protein>
<feature type="transmembrane region" description="Helical" evidence="13">
    <location>
        <begin position="115"/>
        <end position="133"/>
    </location>
</feature>
<evidence type="ECO:0000256" key="12">
    <source>
        <dbReference type="SAM" id="Coils"/>
    </source>
</evidence>
<dbReference type="InterPro" id="IPR004358">
    <property type="entry name" value="Sig_transdc_His_kin-like_C"/>
</dbReference>
<evidence type="ECO:0000256" key="4">
    <source>
        <dbReference type="ARBA" id="ARBA00012438"/>
    </source>
</evidence>
<evidence type="ECO:0000256" key="10">
    <source>
        <dbReference type="ARBA" id="ARBA00023136"/>
    </source>
</evidence>
<dbReference type="SUPFAM" id="SSF55874">
    <property type="entry name" value="ATPase domain of HSP90 chaperone/DNA topoisomerase II/histidine kinase"/>
    <property type="match status" value="1"/>
</dbReference>